<keyword evidence="3" id="KW-0472">Membrane</keyword>
<feature type="transmembrane region" description="Helical" evidence="3">
    <location>
        <begin position="109"/>
        <end position="132"/>
    </location>
</feature>
<feature type="region of interest" description="Disordered" evidence="2">
    <location>
        <begin position="318"/>
        <end position="350"/>
    </location>
</feature>
<evidence type="ECO:0000256" key="3">
    <source>
        <dbReference type="SAM" id="Phobius"/>
    </source>
</evidence>
<comment type="similarity">
    <text evidence="1">Belongs to the EamA transporter family.</text>
</comment>
<feature type="transmembrane region" description="Helical" evidence="3">
    <location>
        <begin position="197"/>
        <end position="225"/>
    </location>
</feature>
<dbReference type="PANTHER" id="PTHR22911:SF79">
    <property type="entry name" value="MOBA-LIKE NTP TRANSFERASE DOMAIN-CONTAINING PROTEIN"/>
    <property type="match status" value="1"/>
</dbReference>
<feature type="transmembrane region" description="Helical" evidence="3">
    <location>
        <begin position="166"/>
        <end position="185"/>
    </location>
</feature>
<accession>A0ABZ2R815</accession>
<reference evidence="5 6" key="1">
    <citation type="submission" date="2024-03" db="EMBL/GenBank/DDBJ databases">
        <title>Rhodococcus navarretei sp. nov. and Pseudarthrobacter quantumdoti sp. nov., two new species with the ability to biosynthesize Quantum Dots isolated from soil samples at Union Glacier, Antarctica.</title>
        <authorList>
            <person name="Vargas M."/>
        </authorList>
    </citation>
    <scope>NUCLEOTIDE SEQUENCE [LARGE SCALE GENOMIC DNA]</scope>
    <source>
        <strain evidence="5 6">RC-2-3</strain>
    </source>
</reference>
<keyword evidence="3" id="KW-1133">Transmembrane helix</keyword>
<dbReference type="RefSeq" id="WP_406635195.1">
    <property type="nucleotide sequence ID" value="NZ_CP148033.1"/>
</dbReference>
<evidence type="ECO:0000256" key="2">
    <source>
        <dbReference type="SAM" id="MobiDB-lite"/>
    </source>
</evidence>
<feature type="domain" description="EamA" evidence="4">
    <location>
        <begin position="21"/>
        <end position="156"/>
    </location>
</feature>
<keyword evidence="6" id="KW-1185">Reference proteome</keyword>
<evidence type="ECO:0000259" key="4">
    <source>
        <dbReference type="Pfam" id="PF00892"/>
    </source>
</evidence>
<feature type="transmembrane region" description="Helical" evidence="3">
    <location>
        <begin position="139"/>
        <end position="160"/>
    </location>
</feature>
<dbReference type="Proteomes" id="UP001623384">
    <property type="component" value="Chromosome"/>
</dbReference>
<dbReference type="EMBL" id="CP148033">
    <property type="protein sequence ID" value="WXK93079.1"/>
    <property type="molecule type" value="Genomic_DNA"/>
</dbReference>
<dbReference type="PANTHER" id="PTHR22911">
    <property type="entry name" value="ACYL-MALONYL CONDENSING ENZYME-RELATED"/>
    <property type="match status" value="1"/>
</dbReference>
<feature type="transmembrane region" description="Helical" evidence="3">
    <location>
        <begin position="237"/>
        <end position="260"/>
    </location>
</feature>
<dbReference type="InterPro" id="IPR000620">
    <property type="entry name" value="EamA_dom"/>
</dbReference>
<gene>
    <name evidence="5" type="ORF">WHH00_18825</name>
</gene>
<evidence type="ECO:0000256" key="1">
    <source>
        <dbReference type="ARBA" id="ARBA00007362"/>
    </source>
</evidence>
<dbReference type="Pfam" id="PF00892">
    <property type="entry name" value="EamA"/>
    <property type="match status" value="2"/>
</dbReference>
<protein>
    <submittedName>
        <fullName evidence="5">EamA family transporter</fullName>
    </submittedName>
</protein>
<organism evidence="5 6">
    <name type="scientific">Pseudarthrobacter quantipunctorum</name>
    <dbReference type="NCBI Taxonomy" id="3128980"/>
    <lineage>
        <taxon>Bacteria</taxon>
        <taxon>Bacillati</taxon>
        <taxon>Actinomycetota</taxon>
        <taxon>Actinomycetes</taxon>
        <taxon>Micrococcales</taxon>
        <taxon>Micrococcaceae</taxon>
        <taxon>Pseudarthrobacter</taxon>
    </lineage>
</organism>
<feature type="domain" description="EamA" evidence="4">
    <location>
        <begin position="167"/>
        <end position="309"/>
    </location>
</feature>
<name>A0ABZ2R815_9MICC</name>
<evidence type="ECO:0000313" key="6">
    <source>
        <dbReference type="Proteomes" id="UP001623384"/>
    </source>
</evidence>
<dbReference type="SUPFAM" id="SSF103481">
    <property type="entry name" value="Multidrug resistance efflux transporter EmrE"/>
    <property type="match status" value="2"/>
</dbReference>
<feature type="transmembrane region" description="Helical" evidence="3">
    <location>
        <begin position="50"/>
        <end position="72"/>
    </location>
</feature>
<sequence>MPAARRAPGRLPAARRSFLASGLGIALFSSAVFGLSGSFAKALLESGWSPGAAVTARLTGAALILAVPAIPALRGRWHQLRDNWVTIGLFGLIGVAACQLFYFNAVARLSVGVALLLEYLAPVIIVLWLWAASRKRPRLLTFGGTLLSLAGLVLVLDLTGAVKIDIVGVFWGMAAAVCLASYFFITAKENDTLPPIVLASGGLFVGAAVMWLAAATGLLPMAFSATDTRLGPWITPWWVPLAGLVVLATVLAYVSGIMAARALGSKVASFVSLTEVLFAVVWAWLLLGELPGAIQLLGGVLIVGGVVLVRLDELRGPAAGGAAGGEEQRGRELPRAASPLEHANDVEPVP</sequence>
<keyword evidence="3" id="KW-0812">Transmembrane</keyword>
<feature type="transmembrane region" description="Helical" evidence="3">
    <location>
        <begin position="267"/>
        <end position="287"/>
    </location>
</feature>
<feature type="transmembrane region" description="Helical" evidence="3">
    <location>
        <begin position="84"/>
        <end position="103"/>
    </location>
</feature>
<feature type="transmembrane region" description="Helical" evidence="3">
    <location>
        <begin position="293"/>
        <end position="311"/>
    </location>
</feature>
<dbReference type="InterPro" id="IPR037185">
    <property type="entry name" value="EmrE-like"/>
</dbReference>
<evidence type="ECO:0000313" key="5">
    <source>
        <dbReference type="EMBL" id="WXK93079.1"/>
    </source>
</evidence>
<proteinExistence type="inferred from homology"/>